<gene>
    <name evidence="2" type="ORF">AVDCRST_MAG17-997</name>
</gene>
<feature type="non-terminal residue" evidence="2">
    <location>
        <position position="112"/>
    </location>
</feature>
<keyword evidence="1" id="KW-0472">Membrane</keyword>
<organism evidence="2">
    <name type="scientific">uncultured Solirubrobacterales bacterium</name>
    <dbReference type="NCBI Taxonomy" id="768556"/>
    <lineage>
        <taxon>Bacteria</taxon>
        <taxon>Bacillati</taxon>
        <taxon>Actinomycetota</taxon>
        <taxon>Thermoleophilia</taxon>
        <taxon>Solirubrobacterales</taxon>
        <taxon>environmental samples</taxon>
    </lineage>
</organism>
<accession>A0A6J4SLD9</accession>
<feature type="transmembrane region" description="Helical" evidence="1">
    <location>
        <begin position="12"/>
        <end position="37"/>
    </location>
</feature>
<sequence>MRSLALFGIENNALSLVAGLLVLFLVALWLALVFYTYMDARRRIADPMLVGTAVVAALVFPFVGTVVYMIVRPPEYLEDVRERELEIQAAEARLSQLEGDVCPYCDFEIDKD</sequence>
<dbReference type="AlphaFoldDB" id="A0A6J4SLD9"/>
<dbReference type="EMBL" id="CADCVV010000073">
    <property type="protein sequence ID" value="CAA9494806.1"/>
    <property type="molecule type" value="Genomic_DNA"/>
</dbReference>
<evidence type="ECO:0000256" key="1">
    <source>
        <dbReference type="SAM" id="Phobius"/>
    </source>
</evidence>
<keyword evidence="1" id="KW-0812">Transmembrane</keyword>
<protein>
    <recommendedName>
        <fullName evidence="3">Cardiolipin synthase N-terminal domain-containing protein</fullName>
    </recommendedName>
</protein>
<reference evidence="2" key="1">
    <citation type="submission" date="2020-02" db="EMBL/GenBank/DDBJ databases">
        <authorList>
            <person name="Meier V. D."/>
        </authorList>
    </citation>
    <scope>NUCLEOTIDE SEQUENCE</scope>
    <source>
        <strain evidence="2">AVDCRST_MAG17</strain>
    </source>
</reference>
<proteinExistence type="predicted"/>
<evidence type="ECO:0008006" key="3">
    <source>
        <dbReference type="Google" id="ProtNLM"/>
    </source>
</evidence>
<evidence type="ECO:0000313" key="2">
    <source>
        <dbReference type="EMBL" id="CAA9494806.1"/>
    </source>
</evidence>
<name>A0A6J4SLD9_9ACTN</name>
<keyword evidence="1" id="KW-1133">Transmembrane helix</keyword>
<feature type="transmembrane region" description="Helical" evidence="1">
    <location>
        <begin position="49"/>
        <end position="71"/>
    </location>
</feature>